<dbReference type="EMBL" id="MEIA01000096">
    <property type="protein sequence ID" value="OJF14570.1"/>
    <property type="molecule type" value="Genomic_DNA"/>
</dbReference>
<gene>
    <name evidence="1" type="ORF">BG844_09370</name>
</gene>
<sequence>MDRRQVRVFGNRFGELFNDAVVSAAGVAGTYLRWRWRSAGVIVLPVHAGDIALVPAYRYLIGDVSLSFPAGRSTPAKPCARPPSGSCAKRLAASTQMLGEVYAETGLIESSCAVVRVDVRAAVMARPEAMESVAAPRWLSSGDTRQAIVSGEIRCGLTLAALALYLASPVGHQPAGLER</sequence>
<dbReference type="Proteomes" id="UP000182486">
    <property type="component" value="Unassembled WGS sequence"/>
</dbReference>
<keyword evidence="2" id="KW-1185">Reference proteome</keyword>
<proteinExistence type="predicted"/>
<dbReference type="Gene3D" id="3.90.79.10">
    <property type="entry name" value="Nucleoside Triphosphate Pyrophosphohydrolase"/>
    <property type="match status" value="1"/>
</dbReference>
<name>A0A1K0GBF2_9ACTN</name>
<evidence type="ECO:0000313" key="2">
    <source>
        <dbReference type="Proteomes" id="UP000182486"/>
    </source>
</evidence>
<accession>A0A1K0GBF2</accession>
<organism evidence="1 2">
    <name type="scientific">Couchioplanes caeruleus subsp. caeruleus</name>
    <dbReference type="NCBI Taxonomy" id="56427"/>
    <lineage>
        <taxon>Bacteria</taxon>
        <taxon>Bacillati</taxon>
        <taxon>Actinomycetota</taxon>
        <taxon>Actinomycetes</taxon>
        <taxon>Micromonosporales</taxon>
        <taxon>Micromonosporaceae</taxon>
        <taxon>Couchioplanes</taxon>
    </lineage>
</organism>
<comment type="caution">
    <text evidence="1">The sequence shown here is derived from an EMBL/GenBank/DDBJ whole genome shotgun (WGS) entry which is preliminary data.</text>
</comment>
<protein>
    <submittedName>
        <fullName evidence="1">Uncharacterized protein</fullName>
    </submittedName>
</protein>
<dbReference type="AlphaFoldDB" id="A0A1K0GBF2"/>
<evidence type="ECO:0000313" key="1">
    <source>
        <dbReference type="EMBL" id="OJF14570.1"/>
    </source>
</evidence>
<reference evidence="1 2" key="1">
    <citation type="submission" date="2016-09" db="EMBL/GenBank/DDBJ databases">
        <title>Couchioplanes caeruleus draft genome sequence.</title>
        <authorList>
            <person name="Sheehan J."/>
            <person name="Caffrey P."/>
        </authorList>
    </citation>
    <scope>NUCLEOTIDE SEQUENCE [LARGE SCALE GENOMIC DNA]</scope>
    <source>
        <strain evidence="1 2">DSM 43634</strain>
    </source>
</reference>